<evidence type="ECO:0000313" key="2">
    <source>
        <dbReference type="EMBL" id="KAG8567838.1"/>
    </source>
</evidence>
<keyword evidence="3" id="KW-1185">Reference proteome</keyword>
<gene>
    <name evidence="2" type="ORF">GDO81_013799</name>
</gene>
<dbReference type="PANTHER" id="PTHR37404">
    <property type="entry name" value="HCG1796489"/>
    <property type="match status" value="1"/>
</dbReference>
<dbReference type="PANTHER" id="PTHR37404:SF1">
    <property type="entry name" value="HCG1796489"/>
    <property type="match status" value="1"/>
</dbReference>
<dbReference type="InterPro" id="IPR053347">
    <property type="entry name" value="Axonemal_MT_stabilizer"/>
</dbReference>
<accession>A0AAV7B5P2</accession>
<dbReference type="AlphaFoldDB" id="A0AAV7B5P2"/>
<feature type="region of interest" description="Disordered" evidence="1">
    <location>
        <begin position="320"/>
        <end position="348"/>
    </location>
</feature>
<protein>
    <submittedName>
        <fullName evidence="2">Uncharacterized protein</fullName>
    </submittedName>
</protein>
<evidence type="ECO:0000256" key="1">
    <source>
        <dbReference type="SAM" id="MobiDB-lite"/>
    </source>
</evidence>
<dbReference type="Proteomes" id="UP000824782">
    <property type="component" value="Unassembled WGS sequence"/>
</dbReference>
<comment type="caution">
    <text evidence="2">The sequence shown here is derived from an EMBL/GenBank/DDBJ whole genome shotgun (WGS) entry which is preliminary data.</text>
</comment>
<sequence>MGIERRQDWHLTTTGISHDYKAAVSFPPANIKSTICEPLPETLRELSKATAYDELINTLETTTGSAHNRKYCGGVLSQPSHPLPPPHWKVHYNKDLWDKIKLRAWRTPLDPAHQSSEMKAEFKGRPAEPTMTNFHAGPQPFSLQNHIKRGPSQAIVATTENKTVSGEPFYIRDKGVLSLNDIYASTTALDFRAFTAKELEGYPKKDILTYWQAEDYPKAWGHGLKENLLPKESQPTLRRPPPMRDSLQFPIATKLPRIPPRAKSVPHTGFKTLVQESYQWPLDSKRSQDVYFPIECPWTKPRQGPLPEIMAVPKMYETEYETENDQEDPFSLHTPTSGGHGRRGRAIH</sequence>
<name>A0AAV7B5P2_ENGPU</name>
<evidence type="ECO:0000313" key="3">
    <source>
        <dbReference type="Proteomes" id="UP000824782"/>
    </source>
</evidence>
<dbReference type="EMBL" id="WNYA01000006">
    <property type="protein sequence ID" value="KAG8567838.1"/>
    <property type="molecule type" value="Genomic_DNA"/>
</dbReference>
<organism evidence="2 3">
    <name type="scientific">Engystomops pustulosus</name>
    <name type="common">Tungara frog</name>
    <name type="synonym">Physalaemus pustulosus</name>
    <dbReference type="NCBI Taxonomy" id="76066"/>
    <lineage>
        <taxon>Eukaryota</taxon>
        <taxon>Metazoa</taxon>
        <taxon>Chordata</taxon>
        <taxon>Craniata</taxon>
        <taxon>Vertebrata</taxon>
        <taxon>Euteleostomi</taxon>
        <taxon>Amphibia</taxon>
        <taxon>Batrachia</taxon>
        <taxon>Anura</taxon>
        <taxon>Neobatrachia</taxon>
        <taxon>Hyloidea</taxon>
        <taxon>Leptodactylidae</taxon>
        <taxon>Leiuperinae</taxon>
        <taxon>Engystomops</taxon>
    </lineage>
</organism>
<reference evidence="2" key="1">
    <citation type="thesis" date="2020" institute="ProQuest LLC" country="789 East Eisenhower Parkway, Ann Arbor, MI, USA">
        <title>Comparative Genomics and Chromosome Evolution.</title>
        <authorList>
            <person name="Mudd A.B."/>
        </authorList>
    </citation>
    <scope>NUCLEOTIDE SEQUENCE</scope>
    <source>
        <strain evidence="2">237g6f4</strain>
        <tissue evidence="2">Blood</tissue>
    </source>
</reference>
<proteinExistence type="predicted"/>